<feature type="binding site" evidence="6">
    <location>
        <begin position="17"/>
        <end position="24"/>
    </location>
    <ligand>
        <name>ATP</name>
        <dbReference type="ChEBI" id="CHEBI:30616"/>
    </ligand>
</feature>
<accession>A0A2G9X2V8</accession>
<evidence type="ECO:0000256" key="6">
    <source>
        <dbReference type="HAMAP-Rule" id="MF_00836"/>
    </source>
</evidence>
<dbReference type="InterPro" id="IPR027417">
    <property type="entry name" value="P-loop_NTPase"/>
</dbReference>
<evidence type="ECO:0000256" key="2">
    <source>
        <dbReference type="ARBA" id="ARBA00005069"/>
    </source>
</evidence>
<dbReference type="UniPathway" id="UPA00087">
    <property type="reaction ID" value="UER00175"/>
</dbReference>
<dbReference type="GO" id="GO:0033863">
    <property type="term" value="F:ribose 1,5-bisphosphate phosphokinase activity"/>
    <property type="evidence" value="ECO:0007669"/>
    <property type="project" value="UniProtKB-UniRule"/>
</dbReference>
<name>A0A2G9X2V8_9HYPH</name>
<evidence type="ECO:0000313" key="7">
    <source>
        <dbReference type="EMBL" id="PIP01296.1"/>
    </source>
</evidence>
<gene>
    <name evidence="6 7" type="primary">phnN</name>
    <name evidence="7" type="ORF">CJ014_04275</name>
</gene>
<protein>
    <recommendedName>
        <fullName evidence="6">Ribose 1,5-bisphosphate phosphokinase PhnN</fullName>
        <ecNumber evidence="6">2.7.4.23</ecNumber>
    </recommendedName>
    <alternativeName>
        <fullName evidence="6">Ribose 1,5-bisphosphokinase</fullName>
    </alternativeName>
</protein>
<dbReference type="GO" id="GO:0006015">
    <property type="term" value="P:5-phosphoribose 1-diphosphate biosynthetic process"/>
    <property type="evidence" value="ECO:0007669"/>
    <property type="project" value="UniProtKB-UniRule"/>
</dbReference>
<dbReference type="HAMAP" id="MF_00836">
    <property type="entry name" value="PhnN"/>
    <property type="match status" value="1"/>
</dbReference>
<comment type="function">
    <text evidence="6">Catalyzes the phosphorylation of ribose 1,5-bisphosphate to 5-phospho-D-ribosyl alpha-1-diphosphate (PRPP).</text>
</comment>
<dbReference type="Gene3D" id="3.40.50.300">
    <property type="entry name" value="P-loop containing nucleotide triphosphate hydrolases"/>
    <property type="match status" value="1"/>
</dbReference>
<dbReference type="GO" id="GO:0005524">
    <property type="term" value="F:ATP binding"/>
    <property type="evidence" value="ECO:0007669"/>
    <property type="project" value="UniProtKB-KW"/>
</dbReference>
<evidence type="ECO:0000256" key="3">
    <source>
        <dbReference type="ARBA" id="ARBA00022679"/>
    </source>
</evidence>
<dbReference type="OrthoDB" id="341217at2"/>
<proteinExistence type="inferred from homology"/>
<keyword evidence="3 6" id="KW-0808">Transferase</keyword>
<dbReference type="RefSeq" id="WP_100079234.1">
    <property type="nucleotide sequence ID" value="NZ_NQVN01000001.1"/>
</dbReference>
<dbReference type="EMBL" id="NQVN01000001">
    <property type="protein sequence ID" value="PIP01296.1"/>
    <property type="molecule type" value="Genomic_DNA"/>
</dbReference>
<dbReference type="GO" id="GO:0019634">
    <property type="term" value="P:organic phosphonate metabolic process"/>
    <property type="evidence" value="ECO:0007669"/>
    <property type="project" value="UniProtKB-UniRule"/>
</dbReference>
<keyword evidence="8" id="KW-1185">Reference proteome</keyword>
<dbReference type="NCBIfam" id="TIGR02322">
    <property type="entry name" value="phosphon_PhnN"/>
    <property type="match status" value="1"/>
</dbReference>
<keyword evidence="4 6" id="KW-0547">Nucleotide-binding</keyword>
<sequence>MSGLRAAPAGCMIVVVGPSGAGKDSLMALAANRLAERSDIAFVRRMVTRAGDAGGEAHWPVSPDEFEAAAVAGGFAVFWRAHGHGYGIPAATLEAVRSGRCLVANGSRAALADFAAAYPSLAVIRVTADRDCLMARLTARGRETAAEVSARLDRPEPALPAGLAVYTVDNSGDLAEAGRRFAALVEEIADRQA</sequence>
<comment type="pathway">
    <text evidence="2 6">Metabolic intermediate biosynthesis; 5-phospho-alpha-D-ribose 1-diphosphate biosynthesis; 5-phospho-alpha-D-ribose 1-diphosphate from D-ribose 5-phosphate (route II): step 3/3.</text>
</comment>
<keyword evidence="7" id="KW-0418">Kinase</keyword>
<evidence type="ECO:0000256" key="5">
    <source>
        <dbReference type="ARBA" id="ARBA00022840"/>
    </source>
</evidence>
<evidence type="ECO:0000256" key="4">
    <source>
        <dbReference type="ARBA" id="ARBA00022741"/>
    </source>
</evidence>
<comment type="caution">
    <text evidence="7">The sequence shown here is derived from an EMBL/GenBank/DDBJ whole genome shotgun (WGS) entry which is preliminary data.</text>
</comment>
<dbReference type="AlphaFoldDB" id="A0A2G9X2V8"/>
<dbReference type="SUPFAM" id="SSF52540">
    <property type="entry name" value="P-loop containing nucleoside triphosphate hydrolases"/>
    <property type="match status" value="1"/>
</dbReference>
<reference evidence="7 8" key="1">
    <citation type="submission" date="2017-08" db="EMBL/GenBank/DDBJ databases">
        <title>Pleomorphomonas carboxidotrophicus sp. nov., a new mesophilic hydrogenogenic carboxidotroph.</title>
        <authorList>
            <person name="Esquivel-Elizondo S."/>
            <person name="Krajmalnik-Brown R."/>
            <person name="Maldonado J."/>
        </authorList>
    </citation>
    <scope>NUCLEOTIDE SEQUENCE [LARGE SCALE GENOMIC DNA]</scope>
    <source>
        <strain evidence="7 8">SVCO-16</strain>
    </source>
</reference>
<dbReference type="Proteomes" id="UP000231070">
    <property type="component" value="Unassembled WGS sequence"/>
</dbReference>
<evidence type="ECO:0000313" key="8">
    <source>
        <dbReference type="Proteomes" id="UP000231070"/>
    </source>
</evidence>
<comment type="catalytic activity">
    <reaction evidence="1 6">
        <text>alpha-D-ribose 1,5-bisphosphate + ATP = 5-phospho-alpha-D-ribose 1-diphosphate + ADP</text>
        <dbReference type="Rhea" id="RHEA:20109"/>
        <dbReference type="ChEBI" id="CHEBI:30616"/>
        <dbReference type="ChEBI" id="CHEBI:58017"/>
        <dbReference type="ChEBI" id="CHEBI:68688"/>
        <dbReference type="ChEBI" id="CHEBI:456216"/>
        <dbReference type="EC" id="2.7.4.23"/>
    </reaction>
</comment>
<dbReference type="InterPro" id="IPR012699">
    <property type="entry name" value="PhnN"/>
</dbReference>
<dbReference type="EC" id="2.7.4.23" evidence="6"/>
<keyword evidence="5 6" id="KW-0067">ATP-binding</keyword>
<evidence type="ECO:0000256" key="1">
    <source>
        <dbReference type="ARBA" id="ARBA00000373"/>
    </source>
</evidence>
<organism evidence="7 8">
    <name type="scientific">Pleomorphomonas carboxyditropha</name>
    <dbReference type="NCBI Taxonomy" id="2023338"/>
    <lineage>
        <taxon>Bacteria</taxon>
        <taxon>Pseudomonadati</taxon>
        <taxon>Pseudomonadota</taxon>
        <taxon>Alphaproteobacteria</taxon>
        <taxon>Hyphomicrobiales</taxon>
        <taxon>Pleomorphomonadaceae</taxon>
        <taxon>Pleomorphomonas</taxon>
    </lineage>
</organism>
<comment type="similarity">
    <text evidence="6">Belongs to the ribose 1,5-bisphosphokinase family.</text>
</comment>